<evidence type="ECO:0000313" key="3">
    <source>
        <dbReference type="Proteomes" id="UP000322840"/>
    </source>
</evidence>
<evidence type="ECO:0000256" key="1">
    <source>
        <dbReference type="SAM" id="MobiDB-lite"/>
    </source>
</evidence>
<reference evidence="3" key="1">
    <citation type="submission" date="2019-06" db="EMBL/GenBank/DDBJ databases">
        <title>The Complete Genome of Proteus mirabilis Siphophage Saba.</title>
        <authorList>
            <person name="Nyugen J."/>
            <person name="Harb L."/>
            <person name="Moreland R."/>
            <person name="Liu M."/>
            <person name="Ramsey J."/>
        </authorList>
    </citation>
    <scope>NUCLEOTIDE SEQUENCE [LARGE SCALE GENOMIC DNA]</scope>
</reference>
<organism evidence="2 3">
    <name type="scientific">Proteus phage Saba</name>
    <dbReference type="NCBI Taxonomy" id="2596672"/>
    <lineage>
        <taxon>Viruses</taxon>
        <taxon>Duplodnaviria</taxon>
        <taxon>Heunggongvirae</taxon>
        <taxon>Uroviricota</taxon>
        <taxon>Caudoviricetes</taxon>
        <taxon>Casjensviridae</taxon>
        <taxon>Cenphatecvirus</taxon>
        <taxon>Cenphatecvirus saba</taxon>
    </lineage>
</organism>
<keyword evidence="3" id="KW-1185">Reference proteome</keyword>
<dbReference type="EMBL" id="MN062188">
    <property type="protein sequence ID" value="QEG09416.1"/>
    <property type="molecule type" value="Genomic_DNA"/>
</dbReference>
<evidence type="ECO:0000313" key="2">
    <source>
        <dbReference type="EMBL" id="QEG09416.1"/>
    </source>
</evidence>
<gene>
    <name evidence="2" type="ORF">CPT_Saba_043</name>
</gene>
<name>A0A5B9N9X6_9CAUD</name>
<feature type="region of interest" description="Disordered" evidence="1">
    <location>
        <begin position="402"/>
        <end position="426"/>
    </location>
</feature>
<proteinExistence type="predicted"/>
<protein>
    <submittedName>
        <fullName evidence="2">Uncharacterized protein</fullName>
    </submittedName>
</protein>
<feature type="region of interest" description="Disordered" evidence="1">
    <location>
        <begin position="516"/>
        <end position="538"/>
    </location>
</feature>
<feature type="compositionally biased region" description="Polar residues" evidence="1">
    <location>
        <begin position="519"/>
        <end position="528"/>
    </location>
</feature>
<sequence length="538" mass="58549">MATKNILFTESWQEYEIGSYPMARVTYAEGSIYKPDILKGMTGAGEFDMGKMAPAFSKSDGEPGRSGVYVLPSLLFGNTWESMINKAGRPFMEFSSRSFNVTKGLYHPPGFDVIPCPTRPGRKRLKYPGDKLFGAVGSNATEVETASGRTNLVRLSFVTAKPVISKSYSIAFVVRFPRMNTWGMARSNAWIFSVAEPDYYPTSPELGINNSPFRTMHPREPFLLFGNARGFRVGGNPAETQLARLTSNADAGLPWLRFTGIWGGSATDMEEIPSPSQPGKEGSYFKFEYDRDYFIEVRVQGDTNPTALKQAARKTIYIDGEVIVKNYVYTYSNGPVSIPAGARAYGRERGFSFNFSSGAAKGQTLTTTSGEAMGSVVLSDIIWSEMDVSDDSFTPWPASTRVWGEDPNSDVEAQLQNPTEGSNASVAGKSAVNWKIGEDNVELTGKPGNADKYKTDGSSLPDFAGSVLAVHTRAIVRPDAEEVTFSLTQGAEESESATIPAADSGHYSAVDHITRTQDGKQWTPQTAADTPFGVKIKG</sequence>
<accession>A0A5B9N9X6</accession>
<feature type="compositionally biased region" description="Polar residues" evidence="1">
    <location>
        <begin position="414"/>
        <end position="425"/>
    </location>
</feature>
<dbReference type="Proteomes" id="UP000322840">
    <property type="component" value="Segment"/>
</dbReference>